<reference evidence="1" key="1">
    <citation type="submission" date="2023-04" db="EMBL/GenBank/DDBJ databases">
        <title>Draft Genome sequencing of Naganishia species isolated from polar environments using Oxford Nanopore Technology.</title>
        <authorList>
            <person name="Leo P."/>
            <person name="Venkateswaran K."/>
        </authorList>
    </citation>
    <scope>NUCLEOTIDE SEQUENCE</scope>
    <source>
        <strain evidence="1">MNA-CCFEE 5262</strain>
    </source>
</reference>
<gene>
    <name evidence="1" type="ORF">QFC20_000515</name>
</gene>
<dbReference type="Proteomes" id="UP001230649">
    <property type="component" value="Unassembled WGS sequence"/>
</dbReference>
<protein>
    <submittedName>
        <fullName evidence="1">Uncharacterized protein</fullName>
    </submittedName>
</protein>
<evidence type="ECO:0000313" key="1">
    <source>
        <dbReference type="EMBL" id="KAJ9116583.1"/>
    </source>
</evidence>
<proteinExistence type="predicted"/>
<sequence length="956" mass="106333">MGSEPREHRNNRERSRSPSRREDREHRKSSKHDDKHRNDSEHPRRSRKDHSDAEEEERKHKRRKERGEDEEDDRERRKKEKRKDKEREKHDRKKEKRKEGNLKVVDDDNDDDMWIEKDIDVENAVSTIPTAESLLLTSNASSNPGNATLPPAIAAETPTDSDLRREEWMLDPTQMTIPGLEVQSSTGKVAKSPNVPVPHSAIVGGPSDTTFGRDDAIVKGGTGGDDLTDGYGEGSGGGRTLGGGVDFFGSLGTERKRKDPNENKPDPNKLVISKYELNTQLVEGKSVEEYIPTEKKKIVAGSAGSTWRMMKLRKVYEQASEESRTVEDVAMERYGNMDDFQEAVEERVVLDDKESRRSARRGANPDGSNSRSNSNASGYGTPGSSAPSRRYVFTTDEGASSRPSSRTGFRRPGEDAKFDDVGGSKRNGSPIPGAGNVSTPTARPKGTGKFDTPKANTPIPSVLTPHHLLKRNPLSSQAVATIDGTDTVDPTASTPPLTASELNVLQAKVLKARLMDDPEADELEAKYNEEAKRSRAHAGSGGGDAGNGFWQGNASGIEGQLGRESEGSRTEVQVLPTLDIHGRLYDIGTSSGVDEQKILPGNRKPNLNKKIETRDHKTGDVIRINADDDDLSLGELVRQERFGAGANDQKNLDAALAIAIATDSRYQTDLDYMDDNVEKLARRKMKSDAMKRAFAVNDYAKTKKALDSCPFCYQDDAPPRAQVVAMGHRTYLACTQNEELVEGHCLIVPLQHHLSMLEMDDDDWDEVRNFMKCLMQMFAKENKGVLFFETVINLKQQKHSFIEAVPLPANEFADAPAYFRESILASESEWSQHKKLIDFSARPGGFRRAMVPNLPYFMVHWDYKGEQGYGHVIEGTDDAPGKGMDDEDSGMVHEGDTGGGEFPRYFAQEIIGNMLGLEPRKWRKPRRADSALNQARKAKLGNKFQPFNWTLQLQSQ</sequence>
<evidence type="ECO:0000313" key="2">
    <source>
        <dbReference type="Proteomes" id="UP001230649"/>
    </source>
</evidence>
<accession>A0ACC2WYP5</accession>
<dbReference type="EMBL" id="JASBWS010000003">
    <property type="protein sequence ID" value="KAJ9116583.1"/>
    <property type="molecule type" value="Genomic_DNA"/>
</dbReference>
<organism evidence="1 2">
    <name type="scientific">Naganishia adeliensis</name>
    <dbReference type="NCBI Taxonomy" id="92952"/>
    <lineage>
        <taxon>Eukaryota</taxon>
        <taxon>Fungi</taxon>
        <taxon>Dikarya</taxon>
        <taxon>Basidiomycota</taxon>
        <taxon>Agaricomycotina</taxon>
        <taxon>Tremellomycetes</taxon>
        <taxon>Filobasidiales</taxon>
        <taxon>Filobasidiaceae</taxon>
        <taxon>Naganishia</taxon>
    </lineage>
</organism>
<name>A0ACC2WYP5_9TREE</name>
<comment type="caution">
    <text evidence="1">The sequence shown here is derived from an EMBL/GenBank/DDBJ whole genome shotgun (WGS) entry which is preliminary data.</text>
</comment>
<keyword evidence="2" id="KW-1185">Reference proteome</keyword>